<dbReference type="EMBL" id="KQ964478">
    <property type="protein sequence ID" value="KXN71310.1"/>
    <property type="molecule type" value="Genomic_DNA"/>
</dbReference>
<keyword evidence="2" id="KW-1185">Reference proteome</keyword>
<dbReference type="Proteomes" id="UP000070444">
    <property type="component" value="Unassembled WGS sequence"/>
</dbReference>
<proteinExistence type="predicted"/>
<accession>A0A137P8I2</accession>
<dbReference type="AlphaFoldDB" id="A0A137P8I2"/>
<evidence type="ECO:0000313" key="1">
    <source>
        <dbReference type="EMBL" id="KXN71310.1"/>
    </source>
</evidence>
<evidence type="ECO:0000313" key="2">
    <source>
        <dbReference type="Proteomes" id="UP000070444"/>
    </source>
</evidence>
<gene>
    <name evidence="1" type="ORF">CONCODRAFT_84788</name>
</gene>
<reference evidence="1 2" key="1">
    <citation type="journal article" date="2015" name="Genome Biol. Evol.">
        <title>Phylogenomic analyses indicate that early fungi evolved digesting cell walls of algal ancestors of land plants.</title>
        <authorList>
            <person name="Chang Y."/>
            <person name="Wang S."/>
            <person name="Sekimoto S."/>
            <person name="Aerts A.L."/>
            <person name="Choi C."/>
            <person name="Clum A."/>
            <person name="LaButti K.M."/>
            <person name="Lindquist E.A."/>
            <person name="Yee Ngan C."/>
            <person name="Ohm R.A."/>
            <person name="Salamov A.A."/>
            <person name="Grigoriev I.V."/>
            <person name="Spatafora J.W."/>
            <person name="Berbee M.L."/>
        </authorList>
    </citation>
    <scope>NUCLEOTIDE SEQUENCE [LARGE SCALE GENOMIC DNA]</scope>
    <source>
        <strain evidence="1 2">NRRL 28638</strain>
    </source>
</reference>
<evidence type="ECO:0008006" key="3">
    <source>
        <dbReference type="Google" id="ProtNLM"/>
    </source>
</evidence>
<dbReference type="SUPFAM" id="SSF52047">
    <property type="entry name" value="RNI-like"/>
    <property type="match status" value="1"/>
</dbReference>
<dbReference type="Gene3D" id="3.80.10.10">
    <property type="entry name" value="Ribonuclease Inhibitor"/>
    <property type="match status" value="1"/>
</dbReference>
<name>A0A137P8I2_CONC2</name>
<protein>
    <recommendedName>
        <fullName evidence="3">F-box domain-containing protein</fullName>
    </recommendedName>
</protein>
<organism evidence="1 2">
    <name type="scientific">Conidiobolus coronatus (strain ATCC 28846 / CBS 209.66 / NRRL 28638)</name>
    <name type="common">Delacroixia coronata</name>
    <dbReference type="NCBI Taxonomy" id="796925"/>
    <lineage>
        <taxon>Eukaryota</taxon>
        <taxon>Fungi</taxon>
        <taxon>Fungi incertae sedis</taxon>
        <taxon>Zoopagomycota</taxon>
        <taxon>Entomophthoromycotina</taxon>
        <taxon>Entomophthoromycetes</taxon>
        <taxon>Entomophthorales</taxon>
        <taxon>Ancylistaceae</taxon>
        <taxon>Conidiobolus</taxon>
    </lineage>
</organism>
<dbReference type="OrthoDB" id="2321907at2759"/>
<dbReference type="InterPro" id="IPR032675">
    <property type="entry name" value="LRR_dom_sf"/>
</dbReference>
<sequence length="406" mass="47645">MTAIESKIIKLEQVSGILNTNAFSTILRYLDRSSIHQLSLANKHLRQQTKASLFSKMALIPFSITAEYSLNNLGFAIISKEDEDYLNYLLEKYSKFIQDLTIFHFNNIIWKNHSQKFINLRSLTLNSVKTNQVCIVNLICSFLALKNLKIQNINQATSFNDTEIQYKNLPESLANFQIYNSNIFFNRGLIIENFFNTHSNLKILRVEHEKLLERLLKPYPSLEHLVIRLNNSTSMLRLSFLNLINLRTLDLLYTKLRYSDIESILKLRNLEYLKFNSKLELFNSDMKPILCTSLKQLAIRSAISPEWTEFFLNSCPNIKSFKLIYSKNSLIFTKPELFNQVKHLTIIGYYSEKFDLQTLLQSPNLKKLQIFALRSINDYEREFFESPILNSNWKFTKFNNCIALYK</sequence>